<feature type="binding site" evidence="15">
    <location>
        <begin position="108"/>
        <end position="109"/>
    </location>
    <ligand>
        <name>ATP</name>
        <dbReference type="ChEBI" id="CHEBI:30616"/>
    </ligand>
</feature>
<comment type="caution">
    <text evidence="18">The sequence shown here is derived from an EMBL/GenBank/DDBJ whole genome shotgun (WGS) entry which is preliminary data.</text>
</comment>
<evidence type="ECO:0000256" key="14">
    <source>
        <dbReference type="ARBA" id="ARBA00048070"/>
    </source>
</evidence>
<dbReference type="GO" id="GO:0046872">
    <property type="term" value="F:metal ion binding"/>
    <property type="evidence" value="ECO:0007669"/>
    <property type="project" value="UniProtKB-KW"/>
</dbReference>
<evidence type="ECO:0000256" key="16">
    <source>
        <dbReference type="SAM" id="MobiDB-lite"/>
    </source>
</evidence>
<organism evidence="18 19">
    <name type="scientific">Deinococcus aquiradiocola</name>
    <dbReference type="NCBI Taxonomy" id="393059"/>
    <lineage>
        <taxon>Bacteria</taxon>
        <taxon>Thermotogati</taxon>
        <taxon>Deinococcota</taxon>
        <taxon>Deinococci</taxon>
        <taxon>Deinococcales</taxon>
        <taxon>Deinococcaceae</taxon>
        <taxon>Deinococcus</taxon>
    </lineage>
</organism>
<evidence type="ECO:0000256" key="5">
    <source>
        <dbReference type="ARBA" id="ARBA00022490"/>
    </source>
</evidence>
<evidence type="ECO:0000256" key="13">
    <source>
        <dbReference type="ARBA" id="ARBA00023152"/>
    </source>
</evidence>
<feature type="binding site" evidence="15">
    <location>
        <begin position="138"/>
        <end position="141"/>
    </location>
    <ligand>
        <name>ATP</name>
        <dbReference type="ChEBI" id="CHEBI:30616"/>
    </ligand>
</feature>
<dbReference type="GO" id="GO:0005524">
    <property type="term" value="F:ATP binding"/>
    <property type="evidence" value="ECO:0007669"/>
    <property type="project" value="UniProtKB-UniRule"/>
</dbReference>
<comment type="caution">
    <text evidence="15">Lacks conserved residue(s) required for the propagation of feature annotation.</text>
</comment>
<dbReference type="Gene3D" id="3.40.50.450">
    <property type="match status" value="1"/>
</dbReference>
<evidence type="ECO:0000256" key="10">
    <source>
        <dbReference type="ARBA" id="ARBA00022777"/>
    </source>
</evidence>
<dbReference type="Gene3D" id="3.40.50.460">
    <property type="entry name" value="Phosphofructokinase domain"/>
    <property type="match status" value="1"/>
</dbReference>
<dbReference type="GO" id="GO:0005945">
    <property type="term" value="C:6-phosphofructokinase complex"/>
    <property type="evidence" value="ECO:0007669"/>
    <property type="project" value="TreeGrafter"/>
</dbReference>
<dbReference type="NCBIfam" id="NF002872">
    <property type="entry name" value="PRK03202.1"/>
    <property type="match status" value="1"/>
</dbReference>
<comment type="similarity">
    <text evidence="15">Belongs to the phosphofructokinase type A (PFKA) family. ATP-dependent PFK group I subfamily. Prokaryotic clade 'B1' sub-subfamily.</text>
</comment>
<dbReference type="EMBL" id="BMOE01000015">
    <property type="protein sequence ID" value="GGJ86020.1"/>
    <property type="molecule type" value="Genomic_DNA"/>
</dbReference>
<keyword evidence="10 15" id="KW-0418">Kinase</keyword>
<feature type="binding site" description="in other chain" evidence="15">
    <location>
        <begin position="250"/>
        <end position="252"/>
    </location>
    <ligand>
        <name>ADP</name>
        <dbReference type="ChEBI" id="CHEBI:456216"/>
        <note>allosteric activator; ligand shared between dimeric partners</note>
    </ligand>
</feature>
<dbReference type="NCBIfam" id="TIGR02482">
    <property type="entry name" value="PFKA_ATP"/>
    <property type="match status" value="1"/>
</dbReference>
<dbReference type="Pfam" id="PF00365">
    <property type="entry name" value="PFK"/>
    <property type="match status" value="1"/>
</dbReference>
<feature type="binding site" description="in other chain" evidence="15">
    <location>
        <begin position="162"/>
        <end position="164"/>
    </location>
    <ligand>
        <name>substrate</name>
        <note>ligand shared between dimeric partners</note>
    </ligand>
</feature>
<name>A0A917PP09_9DEIO</name>
<dbReference type="FunFam" id="3.40.50.450:FF:000001">
    <property type="entry name" value="ATP-dependent 6-phosphofructokinase"/>
    <property type="match status" value="1"/>
</dbReference>
<dbReference type="FunFam" id="3.40.50.460:FF:000002">
    <property type="entry name" value="ATP-dependent 6-phosphofructokinase"/>
    <property type="match status" value="1"/>
</dbReference>
<feature type="binding site" evidence="15">
    <location>
        <position position="47"/>
    </location>
    <ligand>
        <name>ATP</name>
        <dbReference type="ChEBI" id="CHEBI:30616"/>
    </ligand>
</feature>
<dbReference type="HAMAP" id="MF_00339">
    <property type="entry name" value="Phosphofructokinase_I_B1"/>
    <property type="match status" value="1"/>
</dbReference>
<keyword evidence="7 15" id="KW-0808">Transferase</keyword>
<dbReference type="GO" id="GO:0070095">
    <property type="term" value="F:fructose-6-phosphate binding"/>
    <property type="evidence" value="ECO:0007669"/>
    <property type="project" value="TreeGrafter"/>
</dbReference>
<evidence type="ECO:0000256" key="3">
    <source>
        <dbReference type="ARBA" id="ARBA00004679"/>
    </source>
</evidence>
<dbReference type="InterPro" id="IPR012828">
    <property type="entry name" value="PFKA_ATP_prok"/>
</dbReference>
<dbReference type="PIRSF" id="PIRSF000532">
    <property type="entry name" value="ATP_PFK_prok"/>
    <property type="match status" value="1"/>
</dbReference>
<keyword evidence="6 15" id="KW-0021">Allosteric enzyme</keyword>
<feature type="binding site" evidence="15">
    <location>
        <begin position="57"/>
        <end position="61"/>
    </location>
    <ligand>
        <name>ADP</name>
        <dbReference type="ChEBI" id="CHEBI:456216"/>
        <note>allosteric activator; ligand shared between dimeric partners</note>
    </ligand>
</feature>
<evidence type="ECO:0000313" key="19">
    <source>
        <dbReference type="Proteomes" id="UP000635726"/>
    </source>
</evidence>
<feature type="compositionally biased region" description="Polar residues" evidence="16">
    <location>
        <begin position="1"/>
        <end position="13"/>
    </location>
</feature>
<keyword evidence="8 15" id="KW-0479">Metal-binding</keyword>
<dbReference type="GO" id="GO:0042802">
    <property type="term" value="F:identical protein binding"/>
    <property type="evidence" value="ECO:0007669"/>
    <property type="project" value="TreeGrafter"/>
</dbReference>
<evidence type="ECO:0000256" key="12">
    <source>
        <dbReference type="ARBA" id="ARBA00022842"/>
    </source>
</evidence>
<feature type="binding site" description="in other chain" evidence="15">
    <location>
        <begin position="287"/>
        <end position="290"/>
    </location>
    <ligand>
        <name>substrate</name>
        <note>ligand shared between dimeric partners</note>
    </ligand>
</feature>
<evidence type="ECO:0000256" key="11">
    <source>
        <dbReference type="ARBA" id="ARBA00022840"/>
    </source>
</evidence>
<keyword evidence="13 15" id="KW-0324">Glycolysis</keyword>
<evidence type="ECO:0000256" key="8">
    <source>
        <dbReference type="ARBA" id="ARBA00022723"/>
    </source>
</evidence>
<gene>
    <name evidence="15 18" type="primary">pfkA</name>
    <name evidence="18" type="ORF">GCM10008939_32340</name>
</gene>
<keyword evidence="5 15" id="KW-0963">Cytoplasm</keyword>
<comment type="subcellular location">
    <subcellularLocation>
        <location evidence="2 15">Cytoplasm</location>
    </subcellularLocation>
</comment>
<protein>
    <recommendedName>
        <fullName evidence="15">ATP-dependent 6-phosphofructokinase</fullName>
        <shortName evidence="15">ATP-PFK</shortName>
        <shortName evidence="15">Phosphofructokinase</shortName>
        <ecNumber evidence="15">2.7.1.11</ecNumber>
    </recommendedName>
    <alternativeName>
        <fullName evidence="15">Phosphohexokinase</fullName>
    </alternativeName>
</protein>
<dbReference type="PANTHER" id="PTHR13697:SF4">
    <property type="entry name" value="ATP-DEPENDENT 6-PHOSPHOFRUCTOKINASE"/>
    <property type="match status" value="1"/>
</dbReference>
<evidence type="ECO:0000256" key="1">
    <source>
        <dbReference type="ARBA" id="ARBA00001946"/>
    </source>
</evidence>
<evidence type="ECO:0000256" key="2">
    <source>
        <dbReference type="ARBA" id="ARBA00004496"/>
    </source>
</evidence>
<evidence type="ECO:0000256" key="7">
    <source>
        <dbReference type="ARBA" id="ARBA00022679"/>
    </source>
</evidence>
<dbReference type="PANTHER" id="PTHR13697">
    <property type="entry name" value="PHOSPHOFRUCTOKINASE"/>
    <property type="match status" value="1"/>
</dbReference>
<comment type="cofactor">
    <cofactor evidence="1 15">
        <name>Mg(2+)</name>
        <dbReference type="ChEBI" id="CHEBI:18420"/>
    </cofactor>
</comment>
<reference evidence="18" key="1">
    <citation type="journal article" date="2014" name="Int. J. Syst. Evol. Microbiol.">
        <title>Complete genome sequence of Corynebacterium casei LMG S-19264T (=DSM 44701T), isolated from a smear-ripened cheese.</title>
        <authorList>
            <consortium name="US DOE Joint Genome Institute (JGI-PGF)"/>
            <person name="Walter F."/>
            <person name="Albersmeier A."/>
            <person name="Kalinowski J."/>
            <person name="Ruckert C."/>
        </authorList>
    </citation>
    <scope>NUCLEOTIDE SEQUENCE</scope>
    <source>
        <strain evidence="18">JCM 14371</strain>
    </source>
</reference>
<dbReference type="EC" id="2.7.1.11" evidence="15"/>
<dbReference type="InterPro" id="IPR000023">
    <property type="entry name" value="Phosphofructokinase_dom"/>
</dbReference>
<evidence type="ECO:0000256" key="15">
    <source>
        <dbReference type="HAMAP-Rule" id="MF_00339"/>
    </source>
</evidence>
<dbReference type="InterPro" id="IPR022953">
    <property type="entry name" value="ATP_PFK"/>
</dbReference>
<evidence type="ECO:0000256" key="4">
    <source>
        <dbReference type="ARBA" id="ARBA00011881"/>
    </source>
</evidence>
<feature type="binding site" description="in other chain" evidence="15">
    <location>
        <position position="191"/>
    </location>
    <ligand>
        <name>ADP</name>
        <dbReference type="ChEBI" id="CHEBI:456216"/>
        <note>allosteric activator; ligand shared between dimeric partners</note>
    </ligand>
</feature>
<feature type="domain" description="Phosphofructokinase" evidence="17">
    <location>
        <begin position="39"/>
        <end position="312"/>
    </location>
</feature>
<comment type="function">
    <text evidence="15">Catalyzes the phosphorylation of D-fructose 6-phosphate to fructose 1,6-bisphosphate by ATP, the first committing step of glycolysis.</text>
</comment>
<dbReference type="GO" id="GO:0030388">
    <property type="term" value="P:fructose 1,6-bisphosphate metabolic process"/>
    <property type="evidence" value="ECO:0007669"/>
    <property type="project" value="TreeGrafter"/>
</dbReference>
<keyword evidence="12 15" id="KW-0460">Magnesium</keyword>
<proteinExistence type="inferred from homology"/>
<keyword evidence="19" id="KW-1185">Reference proteome</keyword>
<dbReference type="InterPro" id="IPR012003">
    <property type="entry name" value="ATP_PFK_prok-type"/>
</dbReference>
<evidence type="ECO:0000259" key="17">
    <source>
        <dbReference type="Pfam" id="PF00365"/>
    </source>
</evidence>
<dbReference type="PRINTS" id="PR00476">
    <property type="entry name" value="PHFRCTKINASE"/>
</dbReference>
<dbReference type="InterPro" id="IPR015912">
    <property type="entry name" value="Phosphofructokinase_CS"/>
</dbReference>
<comment type="activity regulation">
    <text evidence="15">Allosterically activated by ADP and other diphosphonucleosides, and allosterically inhibited by phosphoenolpyruvate.</text>
</comment>
<feature type="binding site" description="in other chain" evidence="15">
    <location>
        <begin position="206"/>
        <end position="208"/>
    </location>
    <ligand>
        <name>substrate</name>
        <note>ligand shared between dimeric partners</note>
    </ligand>
</feature>
<keyword evidence="9 15" id="KW-0547">Nucleotide-binding</keyword>
<feature type="region of interest" description="Disordered" evidence="16">
    <location>
        <begin position="1"/>
        <end position="34"/>
    </location>
</feature>
<dbReference type="PROSITE" id="PS00433">
    <property type="entry name" value="PHOSPHOFRUCTOKINASE"/>
    <property type="match status" value="1"/>
</dbReference>
<feature type="binding site" evidence="15">
    <location>
        <position position="281"/>
    </location>
    <ligand>
        <name>substrate</name>
        <note>ligand shared between dimeric partners</note>
    </ligand>
</feature>
<feature type="active site" description="Proton acceptor" evidence="15">
    <location>
        <position position="164"/>
    </location>
</feature>
<dbReference type="AlphaFoldDB" id="A0A917PP09"/>
<evidence type="ECO:0000256" key="6">
    <source>
        <dbReference type="ARBA" id="ARBA00022533"/>
    </source>
</evidence>
<feature type="binding site" evidence="15">
    <location>
        <position position="199"/>
    </location>
    <ligand>
        <name>substrate</name>
        <note>ligand shared between dimeric partners</note>
    </ligand>
</feature>
<feature type="binding site" evidence="15">
    <location>
        <position position="139"/>
    </location>
    <ligand>
        <name>Mg(2+)</name>
        <dbReference type="ChEBI" id="CHEBI:18420"/>
        <note>catalytic</note>
    </ligand>
</feature>
<comment type="subunit">
    <text evidence="4 15">Homotetramer.</text>
</comment>
<keyword evidence="11 15" id="KW-0067">ATP-binding</keyword>
<reference evidence="18" key="2">
    <citation type="submission" date="2020-09" db="EMBL/GenBank/DDBJ databases">
        <authorList>
            <person name="Sun Q."/>
            <person name="Ohkuma M."/>
        </authorList>
    </citation>
    <scope>NUCLEOTIDE SEQUENCE</scope>
    <source>
        <strain evidence="18">JCM 14371</strain>
    </source>
</reference>
<dbReference type="GO" id="GO:0003872">
    <property type="term" value="F:6-phosphofructokinase activity"/>
    <property type="evidence" value="ECO:0007669"/>
    <property type="project" value="UniProtKB-UniRule"/>
</dbReference>
<dbReference type="InterPro" id="IPR035966">
    <property type="entry name" value="PKF_sf"/>
</dbReference>
<feature type="binding site" description="in other chain" evidence="15">
    <location>
        <position position="259"/>
    </location>
    <ligand>
        <name>substrate</name>
        <note>ligand shared between dimeric partners</note>
    </ligand>
</feature>
<feature type="binding site" description="in other chain" evidence="15">
    <location>
        <position position="248"/>
    </location>
    <ligand>
        <name>ADP</name>
        <dbReference type="ChEBI" id="CHEBI:456216"/>
        <note>allosteric activator; ligand shared between dimeric partners</note>
    </ligand>
</feature>
<evidence type="ECO:0000313" key="18">
    <source>
        <dbReference type="EMBL" id="GGJ86020.1"/>
    </source>
</evidence>
<comment type="catalytic activity">
    <reaction evidence="14 15">
        <text>beta-D-fructose 6-phosphate + ATP = beta-D-fructose 1,6-bisphosphate + ADP + H(+)</text>
        <dbReference type="Rhea" id="RHEA:16109"/>
        <dbReference type="ChEBI" id="CHEBI:15378"/>
        <dbReference type="ChEBI" id="CHEBI:30616"/>
        <dbReference type="ChEBI" id="CHEBI:32966"/>
        <dbReference type="ChEBI" id="CHEBI:57634"/>
        <dbReference type="ChEBI" id="CHEBI:456216"/>
        <dbReference type="EC" id="2.7.1.11"/>
    </reaction>
</comment>
<evidence type="ECO:0000256" key="9">
    <source>
        <dbReference type="ARBA" id="ARBA00022741"/>
    </source>
</evidence>
<dbReference type="GO" id="GO:0048029">
    <property type="term" value="F:monosaccharide binding"/>
    <property type="evidence" value="ECO:0007669"/>
    <property type="project" value="TreeGrafter"/>
</dbReference>
<dbReference type="GO" id="GO:0016208">
    <property type="term" value="F:AMP binding"/>
    <property type="evidence" value="ECO:0007669"/>
    <property type="project" value="TreeGrafter"/>
</dbReference>
<dbReference type="SUPFAM" id="SSF53784">
    <property type="entry name" value="Phosphofructokinase"/>
    <property type="match status" value="1"/>
</dbReference>
<comment type="pathway">
    <text evidence="3 15">Carbohydrate degradation; glycolysis; D-glyceraldehyde 3-phosphate and glycerone phosphate from D-glucose: step 3/4.</text>
</comment>
<sequence>MTHTDSQPDQTANPEPVADLSTLPGPDGSTPTNTAGLKRIAVLTSGGDAPGMNAAIRAVVRAATFHGIEVVGVRRGFQGLHEGDMRLLGPRDVANIIQRGGTILLTARSHTWRSPEGRTLGANHLKAWGVQGLIVIGGDGSFHGAHYLQQEHGIPVVGVPGTIDNDLYGTDHTIGYFTAVETALDAVDKLRDTAASHERIFVVEVMGRHAGHIALDVAVAGGAEEVFLPEDEKPDEHIAEVVRLSASKGKASSILIVAEGYPGGGAAVTAAIEAQTGLDTRLTILGHIQRGGSPVSSDRVLASRLGEAAVLALMDGKSDVMVGRGNGGMTFTPLADTWEKRKDVSRDLYRCARTLSI</sequence>
<dbReference type="Proteomes" id="UP000635726">
    <property type="component" value="Unassembled WGS sequence"/>
</dbReference>
<feature type="binding site" description="in other chain" evidence="15">
    <location>
        <begin position="222"/>
        <end position="224"/>
    </location>
    <ligand>
        <name>ADP</name>
        <dbReference type="ChEBI" id="CHEBI:456216"/>
        <note>allosteric activator; ligand shared between dimeric partners</note>
    </ligand>
</feature>
<dbReference type="GO" id="GO:0061621">
    <property type="term" value="P:canonical glycolysis"/>
    <property type="evidence" value="ECO:0007669"/>
    <property type="project" value="TreeGrafter"/>
</dbReference>
<accession>A0A917PP09</accession>
<dbReference type="GO" id="GO:0006002">
    <property type="term" value="P:fructose 6-phosphate metabolic process"/>
    <property type="evidence" value="ECO:0007669"/>
    <property type="project" value="UniProtKB-UniRule"/>
</dbReference>